<feature type="region of interest" description="Disordered" evidence="6">
    <location>
        <begin position="1"/>
        <end position="27"/>
    </location>
</feature>
<reference evidence="7 8" key="1">
    <citation type="submission" date="2019-06" db="EMBL/GenBank/DDBJ databases">
        <title>Sequencing the genomes of 1000 actinobacteria strains.</title>
        <authorList>
            <person name="Klenk H.-P."/>
        </authorList>
    </citation>
    <scope>NUCLEOTIDE SEQUENCE [LARGE SCALE GENOMIC DNA]</scope>
    <source>
        <strain evidence="7 8">DSM 19828</strain>
    </source>
</reference>
<comment type="function">
    <text evidence="5">Bifunctional serine/threonine kinase and phosphorylase involved in the regulation of the phosphoenolpyruvate synthase (PEPS) by catalyzing its phosphorylation/dephosphorylation.</text>
</comment>
<proteinExistence type="inferred from homology"/>
<keyword evidence="3 5" id="KW-0547">Nucleotide-binding</keyword>
<dbReference type="InterPro" id="IPR005177">
    <property type="entry name" value="Kinase-pyrophosphorylase"/>
</dbReference>
<comment type="similarity">
    <text evidence="5">Belongs to the pyruvate, phosphate/water dikinase regulatory protein family. PSRP subfamily.</text>
</comment>
<dbReference type="GO" id="GO:0004674">
    <property type="term" value="F:protein serine/threonine kinase activity"/>
    <property type="evidence" value="ECO:0007669"/>
    <property type="project" value="UniProtKB-UniRule"/>
</dbReference>
<dbReference type="EMBL" id="VFMO01000001">
    <property type="protein sequence ID" value="TQJ13631.1"/>
    <property type="molecule type" value="Genomic_DNA"/>
</dbReference>
<dbReference type="Pfam" id="PF03618">
    <property type="entry name" value="Kinase-PPPase"/>
    <property type="match status" value="1"/>
</dbReference>
<evidence type="ECO:0000256" key="2">
    <source>
        <dbReference type="ARBA" id="ARBA00022679"/>
    </source>
</evidence>
<comment type="caution">
    <text evidence="7">The sequence shown here is derived from an EMBL/GenBank/DDBJ whole genome shotgun (WGS) entry which is preliminary data.</text>
</comment>
<dbReference type="EC" id="2.7.11.33" evidence="5"/>
<dbReference type="HAMAP" id="MF_01062">
    <property type="entry name" value="PSRP"/>
    <property type="match status" value="1"/>
</dbReference>
<keyword evidence="4 5" id="KW-0418">Kinase</keyword>
<keyword evidence="1 5" id="KW-0723">Serine/threonine-protein kinase</keyword>
<evidence type="ECO:0000256" key="5">
    <source>
        <dbReference type="HAMAP-Rule" id="MF_01062"/>
    </source>
</evidence>
<dbReference type="EC" id="2.7.4.28" evidence="5"/>
<dbReference type="AlphaFoldDB" id="A0A542EE68"/>
<evidence type="ECO:0000313" key="8">
    <source>
        <dbReference type="Proteomes" id="UP000320806"/>
    </source>
</evidence>
<feature type="binding site" evidence="5">
    <location>
        <begin position="213"/>
        <end position="220"/>
    </location>
    <ligand>
        <name>ADP</name>
        <dbReference type="ChEBI" id="CHEBI:456216"/>
    </ligand>
</feature>
<dbReference type="PANTHER" id="PTHR31756">
    <property type="entry name" value="PYRUVATE, PHOSPHATE DIKINASE REGULATORY PROTEIN 1, CHLOROPLASTIC"/>
    <property type="match status" value="1"/>
</dbReference>
<name>A0A542EE68_9MICO</name>
<evidence type="ECO:0000256" key="1">
    <source>
        <dbReference type="ARBA" id="ARBA00022527"/>
    </source>
</evidence>
<dbReference type="GO" id="GO:0043531">
    <property type="term" value="F:ADP binding"/>
    <property type="evidence" value="ECO:0007669"/>
    <property type="project" value="UniProtKB-UniRule"/>
</dbReference>
<gene>
    <name evidence="7" type="ORF">FB459_1057</name>
</gene>
<evidence type="ECO:0000313" key="7">
    <source>
        <dbReference type="EMBL" id="TQJ13631.1"/>
    </source>
</evidence>
<keyword evidence="8" id="KW-1185">Reference proteome</keyword>
<dbReference type="GO" id="GO:0016776">
    <property type="term" value="F:phosphotransferase activity, phosphate group as acceptor"/>
    <property type="evidence" value="ECO:0007669"/>
    <property type="project" value="UniProtKB-UniRule"/>
</dbReference>
<dbReference type="InterPro" id="IPR026530">
    <property type="entry name" value="PSRP"/>
</dbReference>
<comment type="catalytic activity">
    <reaction evidence="5">
        <text>[pyruvate, water dikinase]-phosphate + phosphate + H(+) = [pyruvate, water dikinase] + diphosphate</text>
        <dbReference type="Rhea" id="RHEA:48580"/>
        <dbReference type="Rhea" id="RHEA-COMP:11425"/>
        <dbReference type="Rhea" id="RHEA-COMP:11426"/>
        <dbReference type="ChEBI" id="CHEBI:15378"/>
        <dbReference type="ChEBI" id="CHEBI:33019"/>
        <dbReference type="ChEBI" id="CHEBI:43176"/>
        <dbReference type="ChEBI" id="CHEBI:43474"/>
        <dbReference type="ChEBI" id="CHEBI:68546"/>
        <dbReference type="EC" id="2.7.4.28"/>
    </reaction>
</comment>
<dbReference type="NCBIfam" id="NF003742">
    <property type="entry name" value="PRK05339.1"/>
    <property type="match status" value="1"/>
</dbReference>
<organism evidence="7 8">
    <name type="scientific">Yimella lutea</name>
    <dbReference type="NCBI Taxonomy" id="587872"/>
    <lineage>
        <taxon>Bacteria</taxon>
        <taxon>Bacillati</taxon>
        <taxon>Actinomycetota</taxon>
        <taxon>Actinomycetes</taxon>
        <taxon>Micrococcales</taxon>
        <taxon>Dermacoccaceae</taxon>
        <taxon>Yimella</taxon>
    </lineage>
</organism>
<evidence type="ECO:0000256" key="4">
    <source>
        <dbReference type="ARBA" id="ARBA00022777"/>
    </source>
</evidence>
<accession>A0A542EE68</accession>
<dbReference type="PANTHER" id="PTHR31756:SF3">
    <property type="entry name" value="PYRUVATE, PHOSPHATE DIKINASE REGULATORY PROTEIN 1, CHLOROPLASTIC"/>
    <property type="match status" value="1"/>
</dbReference>
<evidence type="ECO:0000256" key="6">
    <source>
        <dbReference type="SAM" id="MobiDB-lite"/>
    </source>
</evidence>
<dbReference type="OrthoDB" id="3171473at2"/>
<sequence>MGERRVRDPVTVAYSGDTKPPETDTTTKAARPKCRDILTIRPGRKYHKGCGTVCLVSDQGHVEPTPAFFLAGGTGISAETLGNMILRQFPNVTFVRQKIPFITSVEAAGEVVQMLDAAKTDTVTPLVFSTVADEQIRSELMRTQCAFIDLFGSQLDEVEKVLHAEAAHKGGSAHAVRDQARYDSRMKAVEYAIEHDDGASFRAIEKAEVILLAPSRCGKTPTTMYLALQHSVFVANYPLVDEDLESAKLPRPIAPYADKCFGLISTAARLSAVRNERRPGSKYASQAQCLFELRRAEAMFRAHKIPFINSSTMSIEEMAAVIMQTLKLNRVH</sequence>
<dbReference type="GO" id="GO:0005524">
    <property type="term" value="F:ATP binding"/>
    <property type="evidence" value="ECO:0007669"/>
    <property type="project" value="InterPro"/>
</dbReference>
<comment type="catalytic activity">
    <reaction evidence="5">
        <text>[pyruvate, water dikinase] + ADP = [pyruvate, water dikinase]-phosphate + AMP + H(+)</text>
        <dbReference type="Rhea" id="RHEA:46020"/>
        <dbReference type="Rhea" id="RHEA-COMP:11425"/>
        <dbReference type="Rhea" id="RHEA-COMP:11426"/>
        <dbReference type="ChEBI" id="CHEBI:15378"/>
        <dbReference type="ChEBI" id="CHEBI:43176"/>
        <dbReference type="ChEBI" id="CHEBI:68546"/>
        <dbReference type="ChEBI" id="CHEBI:456215"/>
        <dbReference type="ChEBI" id="CHEBI:456216"/>
        <dbReference type="EC" id="2.7.11.33"/>
    </reaction>
</comment>
<evidence type="ECO:0000256" key="3">
    <source>
        <dbReference type="ARBA" id="ARBA00022741"/>
    </source>
</evidence>
<protein>
    <recommendedName>
        <fullName evidence="5">Putative phosphoenolpyruvate synthase regulatory protein</fullName>
        <shortName evidence="5">PEP synthase regulatory protein</shortName>
        <shortName evidence="5">PSRP</shortName>
        <ecNumber evidence="5">2.7.11.33</ecNumber>
        <ecNumber evidence="5">2.7.4.28</ecNumber>
    </recommendedName>
    <alternativeName>
        <fullName evidence="5">Pyruvate, water dikinase regulatory protein</fullName>
    </alternativeName>
</protein>
<dbReference type="Proteomes" id="UP000320806">
    <property type="component" value="Unassembled WGS sequence"/>
</dbReference>
<keyword evidence="2 5" id="KW-0808">Transferase</keyword>